<comment type="caution">
    <text evidence="2">The sequence shown here is derived from an EMBL/GenBank/DDBJ whole genome shotgun (WGS) entry which is preliminary data.</text>
</comment>
<evidence type="ECO:0000313" key="2">
    <source>
        <dbReference type="EMBL" id="KAJ7691184.1"/>
    </source>
</evidence>
<evidence type="ECO:0000256" key="1">
    <source>
        <dbReference type="SAM" id="MobiDB-lite"/>
    </source>
</evidence>
<sequence length="157" mass="15239">MYLETAPQKQGKNSAYTGLINGSNVQFEGPATATLILDVAAATQGPDPGTTTTPAGGAGSPNATPPARPGGSNTTPTGGAGDPNTTTGAGKDSPNATPTTGTDTSTASSSPTNKPNSARRTPASGPAQARKPSRAGPGLDQAEPSPTQGFGGPRARA</sequence>
<dbReference type="EMBL" id="JARKIE010000060">
    <property type="protein sequence ID" value="KAJ7691184.1"/>
    <property type="molecule type" value="Genomic_DNA"/>
</dbReference>
<feature type="compositionally biased region" description="Polar residues" evidence="1">
    <location>
        <begin position="7"/>
        <end position="25"/>
    </location>
</feature>
<evidence type="ECO:0000313" key="3">
    <source>
        <dbReference type="Proteomes" id="UP001221757"/>
    </source>
</evidence>
<feature type="region of interest" description="Disordered" evidence="1">
    <location>
        <begin position="38"/>
        <end position="157"/>
    </location>
</feature>
<feature type="region of interest" description="Disordered" evidence="1">
    <location>
        <begin position="1"/>
        <end position="25"/>
    </location>
</feature>
<keyword evidence="3" id="KW-1185">Reference proteome</keyword>
<feature type="compositionally biased region" description="Low complexity" evidence="1">
    <location>
        <begin position="40"/>
        <end position="55"/>
    </location>
</feature>
<dbReference type="AlphaFoldDB" id="A0AAD7GHJ6"/>
<accession>A0AAD7GHJ6</accession>
<reference evidence="2" key="1">
    <citation type="submission" date="2023-03" db="EMBL/GenBank/DDBJ databases">
        <title>Massive genome expansion in bonnet fungi (Mycena s.s.) driven by repeated elements and novel gene families across ecological guilds.</title>
        <authorList>
            <consortium name="Lawrence Berkeley National Laboratory"/>
            <person name="Harder C.B."/>
            <person name="Miyauchi S."/>
            <person name="Viragh M."/>
            <person name="Kuo A."/>
            <person name="Thoen E."/>
            <person name="Andreopoulos B."/>
            <person name="Lu D."/>
            <person name="Skrede I."/>
            <person name="Drula E."/>
            <person name="Henrissat B."/>
            <person name="Morin E."/>
            <person name="Kohler A."/>
            <person name="Barry K."/>
            <person name="LaButti K."/>
            <person name="Morin E."/>
            <person name="Salamov A."/>
            <person name="Lipzen A."/>
            <person name="Mereny Z."/>
            <person name="Hegedus B."/>
            <person name="Baldrian P."/>
            <person name="Stursova M."/>
            <person name="Weitz H."/>
            <person name="Taylor A."/>
            <person name="Grigoriev I.V."/>
            <person name="Nagy L.G."/>
            <person name="Martin F."/>
            <person name="Kauserud H."/>
        </authorList>
    </citation>
    <scope>NUCLEOTIDE SEQUENCE</scope>
    <source>
        <strain evidence="2">CBHHK067</strain>
    </source>
</reference>
<name>A0AAD7GHJ6_MYCRO</name>
<feature type="compositionally biased region" description="Low complexity" evidence="1">
    <location>
        <begin position="93"/>
        <end position="113"/>
    </location>
</feature>
<dbReference type="Proteomes" id="UP001221757">
    <property type="component" value="Unassembled WGS sequence"/>
</dbReference>
<protein>
    <submittedName>
        <fullName evidence="2">Uncharacterized protein</fullName>
    </submittedName>
</protein>
<feature type="compositionally biased region" description="Polar residues" evidence="1">
    <location>
        <begin position="71"/>
        <end position="88"/>
    </location>
</feature>
<proteinExistence type="predicted"/>
<gene>
    <name evidence="2" type="ORF">B0H17DRAFT_1133954</name>
</gene>
<organism evidence="2 3">
    <name type="scientific">Mycena rosella</name>
    <name type="common">Pink bonnet</name>
    <name type="synonym">Agaricus rosellus</name>
    <dbReference type="NCBI Taxonomy" id="1033263"/>
    <lineage>
        <taxon>Eukaryota</taxon>
        <taxon>Fungi</taxon>
        <taxon>Dikarya</taxon>
        <taxon>Basidiomycota</taxon>
        <taxon>Agaricomycotina</taxon>
        <taxon>Agaricomycetes</taxon>
        <taxon>Agaricomycetidae</taxon>
        <taxon>Agaricales</taxon>
        <taxon>Marasmiineae</taxon>
        <taxon>Mycenaceae</taxon>
        <taxon>Mycena</taxon>
    </lineage>
</organism>